<evidence type="ECO:0000259" key="1">
    <source>
        <dbReference type="Pfam" id="PF10276"/>
    </source>
</evidence>
<dbReference type="OrthoDB" id="2309723at2759"/>
<dbReference type="Pfam" id="PF10276">
    <property type="entry name" value="zf-CHCC"/>
    <property type="match status" value="1"/>
</dbReference>
<dbReference type="AlphaFoldDB" id="A0A7M5WUV9"/>
<keyword evidence="3" id="KW-1185">Reference proteome</keyword>
<dbReference type="Gene3D" id="2.60.260.40">
    <property type="entry name" value="q5lls5 like domains"/>
    <property type="match status" value="1"/>
</dbReference>
<reference evidence="2" key="1">
    <citation type="submission" date="2021-01" db="UniProtKB">
        <authorList>
            <consortium name="EnsemblMetazoa"/>
        </authorList>
    </citation>
    <scope>IDENTIFICATION</scope>
</reference>
<evidence type="ECO:0000313" key="3">
    <source>
        <dbReference type="Proteomes" id="UP000594262"/>
    </source>
</evidence>
<dbReference type="GeneID" id="136821589"/>
<dbReference type="Proteomes" id="UP000594262">
    <property type="component" value="Unplaced"/>
</dbReference>
<dbReference type="FunFam" id="2.60.260.40:FF:000003">
    <property type="entry name" value="NADH dehydrogenase [ubiquinone] iron-sulfur protein 6, mitochondrial"/>
    <property type="match status" value="1"/>
</dbReference>
<accession>A0A7M5WUV9</accession>
<feature type="domain" description="Zinc finger CHCC-type" evidence="1">
    <location>
        <begin position="86"/>
        <end position="121"/>
    </location>
</feature>
<dbReference type="PANTHER" id="PTHR13156:SF0">
    <property type="entry name" value="NADH DEHYDROGENASE [UBIQUINONE] IRON-SULFUR PROTEIN 6, MITOCHONDRIAL"/>
    <property type="match status" value="1"/>
</dbReference>
<dbReference type="PANTHER" id="PTHR13156">
    <property type="entry name" value="NADH-UBIQUINONE OXIDOREDUCTASE 13 KD-A SUBUNIT"/>
    <property type="match status" value="1"/>
</dbReference>
<evidence type="ECO:0000313" key="2">
    <source>
        <dbReference type="EnsemblMetazoa" id="CLYHEMP013510.5"/>
    </source>
</evidence>
<organism evidence="2 3">
    <name type="scientific">Clytia hemisphaerica</name>
    <dbReference type="NCBI Taxonomy" id="252671"/>
    <lineage>
        <taxon>Eukaryota</taxon>
        <taxon>Metazoa</taxon>
        <taxon>Cnidaria</taxon>
        <taxon>Hydrozoa</taxon>
        <taxon>Hydroidolina</taxon>
        <taxon>Leptothecata</taxon>
        <taxon>Obeliida</taxon>
        <taxon>Clytiidae</taxon>
        <taxon>Clytia</taxon>
    </lineage>
</organism>
<sequence length="130" mass="14266">MASSAVLRSLRFQKQLFKLKSVQQIVACGISSSSVICDKITHTGQQFDNEDWKKMRFTAAEKHKLVSENIAFDMVAEEPPTVVNARIVACDGGGGALGHPKVFINLDKPGIHVCGYCGDRYIKAKSDDDH</sequence>
<dbReference type="EnsemblMetazoa" id="CLYHEMT013510.5">
    <property type="protein sequence ID" value="CLYHEMP013510.5"/>
    <property type="gene ID" value="CLYHEMG013510"/>
</dbReference>
<protein>
    <recommendedName>
        <fullName evidence="1">Zinc finger CHCC-type domain-containing protein</fullName>
    </recommendedName>
</protein>
<name>A0A7M5WUV9_9CNID</name>
<dbReference type="RefSeq" id="XP_066933917.1">
    <property type="nucleotide sequence ID" value="XM_067077816.1"/>
</dbReference>
<dbReference type="GO" id="GO:0005739">
    <property type="term" value="C:mitochondrion"/>
    <property type="evidence" value="ECO:0007669"/>
    <property type="project" value="GOC"/>
</dbReference>
<dbReference type="InterPro" id="IPR019401">
    <property type="entry name" value="Znf_CHCC"/>
</dbReference>
<dbReference type="GO" id="GO:0006120">
    <property type="term" value="P:mitochondrial electron transport, NADH to ubiquinone"/>
    <property type="evidence" value="ECO:0007669"/>
    <property type="project" value="TreeGrafter"/>
</dbReference>
<proteinExistence type="predicted"/>